<feature type="region of interest" description="Disordered" evidence="1">
    <location>
        <begin position="1016"/>
        <end position="1038"/>
    </location>
</feature>
<accession>A0A0L0FN94</accession>
<gene>
    <name evidence="2" type="ORF">SARC_09591</name>
</gene>
<feature type="region of interest" description="Disordered" evidence="1">
    <location>
        <begin position="469"/>
        <end position="495"/>
    </location>
</feature>
<feature type="region of interest" description="Disordered" evidence="1">
    <location>
        <begin position="1056"/>
        <end position="1082"/>
    </location>
</feature>
<feature type="compositionally biased region" description="Low complexity" evidence="1">
    <location>
        <begin position="1062"/>
        <end position="1078"/>
    </location>
</feature>
<feature type="region of interest" description="Disordered" evidence="1">
    <location>
        <begin position="532"/>
        <end position="563"/>
    </location>
</feature>
<dbReference type="Proteomes" id="UP000054560">
    <property type="component" value="Unassembled WGS sequence"/>
</dbReference>
<feature type="compositionally biased region" description="Polar residues" evidence="1">
    <location>
        <begin position="137"/>
        <end position="154"/>
    </location>
</feature>
<keyword evidence="3" id="KW-1185">Reference proteome</keyword>
<feature type="region of interest" description="Disordered" evidence="1">
    <location>
        <begin position="1149"/>
        <end position="1185"/>
    </location>
</feature>
<feature type="region of interest" description="Disordered" evidence="1">
    <location>
        <begin position="714"/>
        <end position="733"/>
    </location>
</feature>
<dbReference type="AlphaFoldDB" id="A0A0L0FN94"/>
<feature type="compositionally biased region" description="Acidic residues" evidence="1">
    <location>
        <begin position="806"/>
        <end position="816"/>
    </location>
</feature>
<evidence type="ECO:0000256" key="1">
    <source>
        <dbReference type="SAM" id="MobiDB-lite"/>
    </source>
</evidence>
<dbReference type="RefSeq" id="XP_014151863.1">
    <property type="nucleotide sequence ID" value="XM_014296388.1"/>
</dbReference>
<evidence type="ECO:0000313" key="3">
    <source>
        <dbReference type="Proteomes" id="UP000054560"/>
    </source>
</evidence>
<feature type="region of interest" description="Disordered" evidence="1">
    <location>
        <begin position="595"/>
        <end position="617"/>
    </location>
</feature>
<feature type="compositionally biased region" description="Low complexity" evidence="1">
    <location>
        <begin position="472"/>
        <end position="486"/>
    </location>
</feature>
<proteinExistence type="predicted"/>
<feature type="region of interest" description="Disordered" evidence="1">
    <location>
        <begin position="253"/>
        <end position="281"/>
    </location>
</feature>
<feature type="compositionally biased region" description="Basic and acidic residues" evidence="1">
    <location>
        <begin position="167"/>
        <end position="177"/>
    </location>
</feature>
<reference evidence="2 3" key="1">
    <citation type="submission" date="2011-02" db="EMBL/GenBank/DDBJ databases">
        <title>The Genome Sequence of Sphaeroforma arctica JP610.</title>
        <authorList>
            <consortium name="The Broad Institute Genome Sequencing Platform"/>
            <person name="Russ C."/>
            <person name="Cuomo C."/>
            <person name="Young S.K."/>
            <person name="Zeng Q."/>
            <person name="Gargeya S."/>
            <person name="Alvarado L."/>
            <person name="Berlin A."/>
            <person name="Chapman S.B."/>
            <person name="Chen Z."/>
            <person name="Freedman E."/>
            <person name="Gellesch M."/>
            <person name="Goldberg J."/>
            <person name="Griggs A."/>
            <person name="Gujja S."/>
            <person name="Heilman E."/>
            <person name="Heiman D."/>
            <person name="Howarth C."/>
            <person name="Mehta T."/>
            <person name="Neiman D."/>
            <person name="Pearson M."/>
            <person name="Roberts A."/>
            <person name="Saif S."/>
            <person name="Shea T."/>
            <person name="Shenoy N."/>
            <person name="Sisk P."/>
            <person name="Stolte C."/>
            <person name="Sykes S."/>
            <person name="White J."/>
            <person name="Yandava C."/>
            <person name="Burger G."/>
            <person name="Gray M.W."/>
            <person name="Holland P.W.H."/>
            <person name="King N."/>
            <person name="Lang F.B.F."/>
            <person name="Roger A.J."/>
            <person name="Ruiz-Trillo I."/>
            <person name="Haas B."/>
            <person name="Nusbaum C."/>
            <person name="Birren B."/>
        </authorList>
    </citation>
    <scope>NUCLEOTIDE SEQUENCE [LARGE SCALE GENOMIC DNA]</scope>
    <source>
        <strain evidence="2 3">JP610</strain>
    </source>
</reference>
<feature type="compositionally biased region" description="Polar residues" evidence="1">
    <location>
        <begin position="760"/>
        <end position="784"/>
    </location>
</feature>
<feature type="region of interest" description="Disordered" evidence="1">
    <location>
        <begin position="760"/>
        <end position="844"/>
    </location>
</feature>
<feature type="compositionally biased region" description="Polar residues" evidence="1">
    <location>
        <begin position="261"/>
        <end position="276"/>
    </location>
</feature>
<protein>
    <submittedName>
        <fullName evidence="2">Uncharacterized protein</fullName>
    </submittedName>
</protein>
<dbReference type="EMBL" id="KQ242590">
    <property type="protein sequence ID" value="KNC77961.1"/>
    <property type="molecule type" value="Genomic_DNA"/>
</dbReference>
<feature type="compositionally biased region" description="Polar residues" evidence="1">
    <location>
        <begin position="1022"/>
        <end position="1038"/>
    </location>
</feature>
<feature type="region of interest" description="Disordered" evidence="1">
    <location>
        <begin position="881"/>
        <end position="902"/>
    </location>
</feature>
<evidence type="ECO:0000313" key="2">
    <source>
        <dbReference type="EMBL" id="KNC77961.1"/>
    </source>
</evidence>
<organism evidence="2 3">
    <name type="scientific">Sphaeroforma arctica JP610</name>
    <dbReference type="NCBI Taxonomy" id="667725"/>
    <lineage>
        <taxon>Eukaryota</taxon>
        <taxon>Ichthyosporea</taxon>
        <taxon>Ichthyophonida</taxon>
        <taxon>Sphaeroforma</taxon>
    </lineage>
</organism>
<sequence>MNDAPDSSSRDCLVPLPPGPTAVTITDDNENLWSFQLHITQLRRMYKQAIAAQKITAPASPNTPKASQTVVGEQADDTEEKITSLATDPCCHDNDGRAGGERHTLALRPCGSIDSTSMPALPSNRMANGIDKKRESFTSNASTIGPTTDNPSTTREGRPPRPSSIDLNKHRADKTAEYSDEVPASPKTRNKRGWHAFFGRSKKQGHKNSVPGTTSQQMSQLSLATSIPQQRTLCIIQALHSILTHTASKPYFQPVTEPETKNTPDGQPSEPATTPQKEVLDDTPIRRFKSMESVFRVSKQNKVFPNTGMNTGTQVQEGCQAAHRQQGNKVSGFGVNGKQRLSVSSDAIDNLELQTRTQTRALADTLALANAHSALSEDKDALQFKGRGSVTAGTNTNMNALGRRATKRLLNRKKSVKVRYADQETNKVALTATVSVQMSATVHFATSQATDTAHPLSVSTLQLNVDSAAPKSTLSTTQTHSPTPTTRVHSEFPSGRRLVRNSIASLCPGQLEKQSGYADEAFFDNPVYTPARRKRSDAQTHTRVYSPPTGNLHPASHANSARNMHTRRETNTRVQAPSSGPRYPLSNCLHAVADPKHRRGNSSRVCAQARSPDKAPVDHRRIEGTVLDEPQMQGMDRLKSRAKSMYSRMNEGEYAAAWTASRYSVGPAGGVGRRRSSESSVSTCEQECGSAEAADTLSWRVNPLQYERMVLVDDSGRPTHTPTPNASPWEPVHASANANSADRDRAHHALDTRFIALPSTDSSASTETVSSQGKASRMSLSMSPPSVRRESVRSVLVDPICLSGDEASDADSADAADAERREGHGYEQAQQTYEDQCGEQPGEHSLQDARALEGAGLDRVRDSETGDADLNATNSEARGIWTNAGQPTRGTGTGVHGDDREMRRNTVNAGAYDESGSESRRVVSDCAQGMAETECRESVAPTPVTPRVIHRDVLDSYVPDNEHGKVSDSLHKANTHSTDNRLVCDVGRGMHNTLDDMPHAPVGKAFSFGSESLMARKDSRGSDNTLDSASRSRDVSITGSRTISLSSASALNNIHSRTSGNSLRASLTNNSRSSTSSSIADKLKHSPDVVGKVTRARSFFECLPTTVSPNPSVLRRERDVQYKTYSHTRAVIESACEDESLILKHRRRTDEDLRSGSGAHSSVRTRVRSYAQPPGETNIARKGSAFTGSGSGVEASLAQAISERQLELLSLSEMVLYSAQTGPSQPPLTQTEATAKMRALMHTQATAIDTLVGLLSQGSA</sequence>
<dbReference type="GeneID" id="25910095"/>
<feature type="region of interest" description="Disordered" evidence="1">
    <location>
        <begin position="134"/>
        <end position="193"/>
    </location>
</feature>
<name>A0A0L0FN94_9EUKA</name>